<gene>
    <name evidence="9" type="ORF">WMSIL1_LOCUS9842</name>
</gene>
<name>A0A564YWX8_HYMDI</name>
<dbReference type="PANTHER" id="PTHR12270:SF25">
    <property type="entry name" value="GLYCOSYLTRANSFERASE-LIKE PROTEIN LARGE"/>
    <property type="match status" value="1"/>
</dbReference>
<dbReference type="GO" id="GO:0035269">
    <property type="term" value="P:protein O-linked glycosylation via mannose"/>
    <property type="evidence" value="ECO:0007669"/>
    <property type="project" value="TreeGrafter"/>
</dbReference>
<dbReference type="GO" id="GO:0042285">
    <property type="term" value="F:xylosyltransferase activity"/>
    <property type="evidence" value="ECO:0007669"/>
    <property type="project" value="TreeGrafter"/>
</dbReference>
<evidence type="ECO:0000256" key="4">
    <source>
        <dbReference type="ARBA" id="ARBA00022989"/>
    </source>
</evidence>
<sequence length="487" mass="55898">MGLCRLIRTTLWRRMLKLSSEVRYRRSSAFQPLIHSQAIKRSSVVRSKRMSRVLILLFVTSFCLLLSVTIIGIWIHANLITNTCISDCPHIKKLMVERQHTISPGIKTPLKLIDVALVAGGENAARQVPVLVKSIFYHRLFSQNCRQPRPNFRFHIICSDNTCKSLSVLFDTWKVAGLIKVHFYDIAKYEIIGLVENQSEWYLSERGKSLWPALGHGFNTGVMLIDLKKMRKMGWNQYWKNVTQLHLKNASHTALADQDIMNTAIYFNGNIVHRLPCLWNLQLGENANYTHCLFIDKVNSIWLETKGLQILHWNSPSKSISSIKTGLGLDTETQKESDKMKHESMTPASLRLQFALKMEQLSNLDGSLFKRNTTLWDNFKTTTYESGIMKFCSLLRLELKFKRRIFPFFFGSNANITGDVSLVSQLTLDRLHRLEEIAAHWEGPMSLAVYITDREAGILAEYLESSSFLISRNNICIHLVFQEGVSK</sequence>
<dbReference type="Gene3D" id="3.90.550.10">
    <property type="entry name" value="Spore Coat Polysaccharide Biosynthesis Protein SpsA, Chain A"/>
    <property type="match status" value="1"/>
</dbReference>
<reference evidence="9 10" key="1">
    <citation type="submission" date="2019-07" db="EMBL/GenBank/DDBJ databases">
        <authorList>
            <person name="Jastrzebski P J."/>
            <person name="Paukszto L."/>
            <person name="Jastrzebski P J."/>
        </authorList>
    </citation>
    <scope>NUCLEOTIDE SEQUENCE [LARGE SCALE GENOMIC DNA]</scope>
    <source>
        <strain evidence="9 10">WMS-il1</strain>
    </source>
</reference>
<dbReference type="Proteomes" id="UP000321570">
    <property type="component" value="Unassembled WGS sequence"/>
</dbReference>
<accession>A0A564YWX8</accession>
<evidence type="ECO:0000256" key="5">
    <source>
        <dbReference type="ARBA" id="ARBA00023034"/>
    </source>
</evidence>
<keyword evidence="7" id="KW-0325">Glycoprotein</keyword>
<evidence type="ECO:0000256" key="3">
    <source>
        <dbReference type="ARBA" id="ARBA00022968"/>
    </source>
</evidence>
<keyword evidence="6 8" id="KW-0472">Membrane</keyword>
<keyword evidence="3" id="KW-0735">Signal-anchor</keyword>
<evidence type="ECO:0000256" key="2">
    <source>
        <dbReference type="ARBA" id="ARBA00022692"/>
    </source>
</evidence>
<dbReference type="InterPro" id="IPR002495">
    <property type="entry name" value="Glyco_trans_8"/>
</dbReference>
<keyword evidence="5" id="KW-0333">Golgi apparatus</keyword>
<evidence type="ECO:0000256" key="6">
    <source>
        <dbReference type="ARBA" id="ARBA00023136"/>
    </source>
</evidence>
<dbReference type="AlphaFoldDB" id="A0A564YWX8"/>
<dbReference type="InterPro" id="IPR051292">
    <property type="entry name" value="Xyl/GlcA_transferase"/>
</dbReference>
<evidence type="ECO:0000313" key="10">
    <source>
        <dbReference type="Proteomes" id="UP000321570"/>
    </source>
</evidence>
<dbReference type="InterPro" id="IPR029044">
    <property type="entry name" value="Nucleotide-diphossugar_trans"/>
</dbReference>
<proteinExistence type="predicted"/>
<keyword evidence="2 8" id="KW-0812">Transmembrane</keyword>
<dbReference type="SUPFAM" id="SSF53448">
    <property type="entry name" value="Nucleotide-diphospho-sugar transferases"/>
    <property type="match status" value="1"/>
</dbReference>
<feature type="transmembrane region" description="Helical" evidence="8">
    <location>
        <begin position="53"/>
        <end position="75"/>
    </location>
</feature>
<keyword evidence="4 8" id="KW-1133">Transmembrane helix</keyword>
<evidence type="ECO:0000313" key="9">
    <source>
        <dbReference type="EMBL" id="VUZ51064.1"/>
    </source>
</evidence>
<comment type="subcellular location">
    <subcellularLocation>
        <location evidence="1">Golgi apparatus membrane</location>
        <topology evidence="1">Single-pass type II membrane protein</topology>
    </subcellularLocation>
</comment>
<dbReference type="GO" id="GO:0015020">
    <property type="term" value="F:glucuronosyltransferase activity"/>
    <property type="evidence" value="ECO:0007669"/>
    <property type="project" value="TreeGrafter"/>
</dbReference>
<evidence type="ECO:0000256" key="7">
    <source>
        <dbReference type="ARBA" id="ARBA00023180"/>
    </source>
</evidence>
<dbReference type="Pfam" id="PF01501">
    <property type="entry name" value="Glyco_transf_8"/>
    <property type="match status" value="1"/>
</dbReference>
<dbReference type="EMBL" id="CABIJS010000421">
    <property type="protein sequence ID" value="VUZ51064.1"/>
    <property type="molecule type" value="Genomic_DNA"/>
</dbReference>
<protein>
    <submittedName>
        <fullName evidence="9">Uncharacterized protein</fullName>
    </submittedName>
</protein>
<organism evidence="9 10">
    <name type="scientific">Hymenolepis diminuta</name>
    <name type="common">Rat tapeworm</name>
    <dbReference type="NCBI Taxonomy" id="6216"/>
    <lineage>
        <taxon>Eukaryota</taxon>
        <taxon>Metazoa</taxon>
        <taxon>Spiralia</taxon>
        <taxon>Lophotrochozoa</taxon>
        <taxon>Platyhelminthes</taxon>
        <taxon>Cestoda</taxon>
        <taxon>Eucestoda</taxon>
        <taxon>Cyclophyllidea</taxon>
        <taxon>Hymenolepididae</taxon>
        <taxon>Hymenolepis</taxon>
    </lineage>
</organism>
<dbReference type="Pfam" id="PF13896">
    <property type="entry name" value="Glyco_transf_49"/>
    <property type="match status" value="1"/>
</dbReference>
<dbReference type="PANTHER" id="PTHR12270">
    <property type="entry name" value="GLYCOSYLTRANSFERASE-RELATED"/>
    <property type="match status" value="1"/>
</dbReference>
<evidence type="ECO:0000256" key="8">
    <source>
        <dbReference type="SAM" id="Phobius"/>
    </source>
</evidence>
<keyword evidence="10" id="KW-1185">Reference proteome</keyword>
<dbReference type="GO" id="GO:0000139">
    <property type="term" value="C:Golgi membrane"/>
    <property type="evidence" value="ECO:0007669"/>
    <property type="project" value="UniProtKB-SubCell"/>
</dbReference>
<evidence type="ECO:0000256" key="1">
    <source>
        <dbReference type="ARBA" id="ARBA00004323"/>
    </source>
</evidence>